<sequence length="918" mass="103403">MRYSIVFLVFFLRIYSTSAQDVQGVIVDGETKKPLSYSTVAVYHAQDTSLISFKISDDNGNFKFSGLPSNVQLRLLVTKTGFSIFRKEFKVDGKVPLHLGSIEMILQPLNLNEVIVTAEIPPLIIRKDTLEFNASSFKTLPAALVEDLLMKLPGVQVDVNGNITVNGKKVNRILVDGKEFFGGDYKVATRNLPADMIDKVKVTKDSEVLERNPDIPDSRVPQVINLTLKKGIKKGLFGKIYGGGGVLSKYEGGGILNIFRDTTQISVLGYTNNLNRPGFGFADINRIGGFDRSGYDMVTSYNDGGFSLDDLSFGGTGEGRQKSTGAGVNFNTILSKKLAINSQYFYASVKSDIQQLINTDQTTKDGQLRTSSSSDKTNLNSTHRLGGRLKWQLDSLTSVDFKPSFAFKSLQNNQSTTLNTFRNFTTAINSSGNEQDLDDDDLTFSAQLFINKLFKKPGRVVSINTSYGYNSGGFDQFNAANNTFAGQLPTKLDQLRDNDRQSYSLRNTLLYTEPISKTVSTTTRLFNDYFGFNDAVDTWEYDPISGEYIFKISSLSEKLTRIGYRNRLTNTVKFKGKNFIITPGLQLTSIILKNSFLKSMPINQNFFYFNPSLYGSYKTLEVAYSTSVLEPQILDLQPVSDNTNPLFIITGNPNLKPTLNHSFSAYHGKYLQKITLNYSLSLSHNVEQNSIIRDRTISNEGIQTVRPVNTNGVQSWYGQYSFFKHFTFGKNKISIGNNLSVRNRDTYVILNSEKSKVRIGEINPNLQLRINLRDLLELNQTIGFTNQNSKYQSPDINDIRLNRKDWKSDFILRYPKNIVWESSVTFRYNSDVPPGFQKTSSRLNGAVGYSFMKNRALMKLSVYDLLDQNINTVRTIRENLIEDRQSSVLNRYTLLTFTYNIRDFGTKKGGLNQLIQTF</sequence>
<feature type="chain" id="PRO_5012211082" evidence="2">
    <location>
        <begin position="20"/>
        <end position="918"/>
    </location>
</feature>
<dbReference type="SUPFAM" id="SSF56935">
    <property type="entry name" value="Porins"/>
    <property type="match status" value="1"/>
</dbReference>
<evidence type="ECO:0000256" key="2">
    <source>
        <dbReference type="SAM" id="SignalP"/>
    </source>
</evidence>
<evidence type="ECO:0000259" key="3">
    <source>
        <dbReference type="Pfam" id="PF14905"/>
    </source>
</evidence>
<feature type="region of interest" description="Disordered" evidence="1">
    <location>
        <begin position="362"/>
        <end position="381"/>
    </location>
</feature>
<keyword evidence="4" id="KW-0378">Hydrolase</keyword>
<dbReference type="OrthoDB" id="1086219at2"/>
<organism evidence="4 5">
    <name type="scientific">Daejeonella lutea</name>
    <dbReference type="NCBI Taxonomy" id="572036"/>
    <lineage>
        <taxon>Bacteria</taxon>
        <taxon>Pseudomonadati</taxon>
        <taxon>Bacteroidota</taxon>
        <taxon>Sphingobacteriia</taxon>
        <taxon>Sphingobacteriales</taxon>
        <taxon>Sphingobacteriaceae</taxon>
        <taxon>Daejeonella</taxon>
    </lineage>
</organism>
<feature type="signal peptide" evidence="2">
    <location>
        <begin position="1"/>
        <end position="19"/>
    </location>
</feature>
<reference evidence="5" key="1">
    <citation type="submission" date="2017-02" db="EMBL/GenBank/DDBJ databases">
        <authorList>
            <person name="Varghese N."/>
            <person name="Submissions S."/>
        </authorList>
    </citation>
    <scope>NUCLEOTIDE SEQUENCE [LARGE SCALE GENOMIC DNA]</scope>
    <source>
        <strain evidence="5">DSM 22385</strain>
    </source>
</reference>
<dbReference type="SUPFAM" id="SSF49464">
    <property type="entry name" value="Carboxypeptidase regulatory domain-like"/>
    <property type="match status" value="1"/>
</dbReference>
<accession>A0A1T5B2U0</accession>
<evidence type="ECO:0000256" key="1">
    <source>
        <dbReference type="SAM" id="MobiDB-lite"/>
    </source>
</evidence>
<keyword evidence="4" id="KW-0645">Protease</keyword>
<dbReference type="EMBL" id="FUYR01000001">
    <property type="protein sequence ID" value="SKB41213.1"/>
    <property type="molecule type" value="Genomic_DNA"/>
</dbReference>
<dbReference type="Pfam" id="PF14905">
    <property type="entry name" value="OMP_b-brl_3"/>
    <property type="match status" value="1"/>
</dbReference>
<name>A0A1T5B2U0_9SPHI</name>
<evidence type="ECO:0000313" key="5">
    <source>
        <dbReference type="Proteomes" id="UP000189981"/>
    </source>
</evidence>
<dbReference type="Proteomes" id="UP000189981">
    <property type="component" value="Unassembled WGS sequence"/>
</dbReference>
<keyword evidence="5" id="KW-1185">Reference proteome</keyword>
<feature type="domain" description="Outer membrane protein beta-barrel" evidence="3">
    <location>
        <begin position="453"/>
        <end position="772"/>
    </location>
</feature>
<protein>
    <submittedName>
        <fullName evidence="4">Carboxypeptidase regulatory-like domain-containing protein</fullName>
    </submittedName>
</protein>
<evidence type="ECO:0000313" key="4">
    <source>
        <dbReference type="EMBL" id="SKB41213.1"/>
    </source>
</evidence>
<feature type="compositionally biased region" description="Polar residues" evidence="1">
    <location>
        <begin position="368"/>
        <end position="381"/>
    </location>
</feature>
<dbReference type="RefSeq" id="WP_079701717.1">
    <property type="nucleotide sequence ID" value="NZ_FUYR01000001.1"/>
</dbReference>
<proteinExistence type="predicted"/>
<dbReference type="InterPro" id="IPR041700">
    <property type="entry name" value="OMP_b-brl_3"/>
</dbReference>
<dbReference type="GO" id="GO:0004180">
    <property type="term" value="F:carboxypeptidase activity"/>
    <property type="evidence" value="ECO:0007669"/>
    <property type="project" value="UniProtKB-KW"/>
</dbReference>
<dbReference type="AlphaFoldDB" id="A0A1T5B2U0"/>
<gene>
    <name evidence="4" type="ORF">SAMN05661099_1212</name>
</gene>
<dbReference type="STRING" id="572036.SAMN05661099_1212"/>
<keyword evidence="4" id="KW-0121">Carboxypeptidase</keyword>
<keyword evidence="2" id="KW-0732">Signal</keyword>
<dbReference type="InterPro" id="IPR008969">
    <property type="entry name" value="CarboxyPept-like_regulatory"/>
</dbReference>